<evidence type="ECO:0000256" key="3">
    <source>
        <dbReference type="ARBA" id="ARBA00022729"/>
    </source>
</evidence>
<evidence type="ECO:0000313" key="10">
    <source>
        <dbReference type="EMBL" id="KCZ99701.1"/>
    </source>
</evidence>
<keyword evidence="5" id="KW-0325">Glycoprotein</keyword>
<dbReference type="PROSITE" id="PS50240">
    <property type="entry name" value="TRYPSIN_DOM"/>
    <property type="match status" value="1"/>
</dbReference>
<keyword evidence="6" id="KW-0378">Hydrolase</keyword>
<dbReference type="InterPro" id="IPR043504">
    <property type="entry name" value="Peptidase_S1_PA_chymotrypsin"/>
</dbReference>
<dbReference type="PROSITE" id="PS00134">
    <property type="entry name" value="TRYPSIN_HIS"/>
    <property type="match status" value="1"/>
</dbReference>
<keyword evidence="6" id="KW-0720">Serine protease</keyword>
<keyword evidence="6" id="KW-0645">Protease</keyword>
<evidence type="ECO:0000259" key="9">
    <source>
        <dbReference type="PROSITE" id="PS50240"/>
    </source>
</evidence>
<proteinExistence type="predicted"/>
<accession>A0A062VN92</accession>
<keyword evidence="10" id="KW-0449">Lipoprotein</keyword>
<dbReference type="EMBL" id="ARYM01000004">
    <property type="protein sequence ID" value="KCZ99701.1"/>
    <property type="molecule type" value="Genomic_DNA"/>
</dbReference>
<gene>
    <name evidence="10" type="ORF">HPO_04920</name>
</gene>
<dbReference type="GO" id="GO:0004252">
    <property type="term" value="F:serine-type endopeptidase activity"/>
    <property type="evidence" value="ECO:0007669"/>
    <property type="project" value="InterPro"/>
</dbReference>
<dbReference type="eggNOG" id="COG5640">
    <property type="taxonomic scope" value="Bacteria"/>
</dbReference>
<dbReference type="InterPro" id="IPR018114">
    <property type="entry name" value="TRYPSIN_HIS"/>
</dbReference>
<dbReference type="GO" id="GO:0005576">
    <property type="term" value="C:extracellular region"/>
    <property type="evidence" value="ECO:0007669"/>
    <property type="project" value="UniProtKB-SubCell"/>
</dbReference>
<dbReference type="RefSeq" id="WP_035595224.1">
    <property type="nucleotide sequence ID" value="NZ_ARYM01000004.1"/>
</dbReference>
<name>A0A062VN92_9PROT</name>
<evidence type="ECO:0000256" key="6">
    <source>
        <dbReference type="RuleBase" id="RU363034"/>
    </source>
</evidence>
<feature type="signal peptide" evidence="8">
    <location>
        <begin position="1"/>
        <end position="23"/>
    </location>
</feature>
<keyword evidence="11" id="KW-1185">Reference proteome</keyword>
<dbReference type="InterPro" id="IPR001314">
    <property type="entry name" value="Peptidase_S1A"/>
</dbReference>
<feature type="chain" id="PRO_5001615804" evidence="8">
    <location>
        <begin position="24"/>
        <end position="367"/>
    </location>
</feature>
<evidence type="ECO:0000256" key="4">
    <source>
        <dbReference type="ARBA" id="ARBA00023157"/>
    </source>
</evidence>
<dbReference type="InterPro" id="IPR033116">
    <property type="entry name" value="TRYPSIN_SER"/>
</dbReference>
<evidence type="ECO:0000256" key="2">
    <source>
        <dbReference type="ARBA" id="ARBA00022525"/>
    </source>
</evidence>
<evidence type="ECO:0000256" key="7">
    <source>
        <dbReference type="SAM" id="MobiDB-lite"/>
    </source>
</evidence>
<sequence length="367" mass="37516">MNRYLKLAVGTALFTTLAGCMVAGRDADIADWPGMASVQTVSGATIYHECGATLISPEWALTAAHCVENVRIETNGRAAQYLEGDNGQLSRFGTLAVAAGLGDLTVVPKDTVFAVREVVIHPEYQSSAPEKGNDLALLRLAGRWTGPTMALDGLTGTAGDLMQPYADIVAAGYGKVGETAQGQEGVARGGRHVRAPSLILQEGYVPVVDTGVCNSQIRDRINEAGLAAVYPDVSIDPVTQLCAGIGGSDACQGDSGGPLVLRGASGAPVQAGIVSWGMGCARPESPGVYMRVAAFAPWVSAVTGLPLPAEPSVSQAVSEEAAPVLEEAAAEETPPAPAETAAEGGEEAPAGPAEEIPPEETAQDTGN</sequence>
<keyword evidence="4" id="KW-1015">Disulfide bond</keyword>
<dbReference type="STRING" id="1280954.HPO_04920"/>
<keyword evidence="3 8" id="KW-0732">Signal</keyword>
<dbReference type="PROSITE" id="PS00135">
    <property type="entry name" value="TRYPSIN_SER"/>
    <property type="match status" value="1"/>
</dbReference>
<dbReference type="Proteomes" id="UP000027100">
    <property type="component" value="Unassembled WGS sequence"/>
</dbReference>
<dbReference type="OrthoDB" id="267336at2"/>
<dbReference type="CDD" id="cd00190">
    <property type="entry name" value="Tryp_SPc"/>
    <property type="match status" value="1"/>
</dbReference>
<dbReference type="PANTHER" id="PTHR24253">
    <property type="entry name" value="TRANSMEMBRANE PROTEASE SERINE"/>
    <property type="match status" value="1"/>
</dbReference>
<dbReference type="PRINTS" id="PR00722">
    <property type="entry name" value="CHYMOTRYPSIN"/>
</dbReference>
<keyword evidence="2" id="KW-0964">Secreted</keyword>
<feature type="compositionally biased region" description="Low complexity" evidence="7">
    <location>
        <begin position="319"/>
        <end position="354"/>
    </location>
</feature>
<dbReference type="PATRIC" id="fig|1280954.3.peg.1007"/>
<evidence type="ECO:0000256" key="8">
    <source>
        <dbReference type="SAM" id="SignalP"/>
    </source>
</evidence>
<dbReference type="InterPro" id="IPR001254">
    <property type="entry name" value="Trypsin_dom"/>
</dbReference>
<evidence type="ECO:0000256" key="1">
    <source>
        <dbReference type="ARBA" id="ARBA00004613"/>
    </source>
</evidence>
<protein>
    <submittedName>
        <fullName evidence="10">Trypsin domain-containing lipoprotein</fullName>
    </submittedName>
</protein>
<comment type="subcellular location">
    <subcellularLocation>
        <location evidence="1">Secreted</location>
    </subcellularLocation>
</comment>
<dbReference type="InterPro" id="IPR009003">
    <property type="entry name" value="Peptidase_S1_PA"/>
</dbReference>
<dbReference type="SUPFAM" id="SSF50494">
    <property type="entry name" value="Trypsin-like serine proteases"/>
    <property type="match status" value="1"/>
</dbReference>
<feature type="domain" description="Peptidase S1" evidence="9">
    <location>
        <begin position="21"/>
        <end position="304"/>
    </location>
</feature>
<dbReference type="GO" id="GO:0006508">
    <property type="term" value="P:proteolysis"/>
    <property type="evidence" value="ECO:0007669"/>
    <property type="project" value="UniProtKB-KW"/>
</dbReference>
<dbReference type="AlphaFoldDB" id="A0A062VN92"/>
<dbReference type="PROSITE" id="PS51257">
    <property type="entry name" value="PROKAR_LIPOPROTEIN"/>
    <property type="match status" value="1"/>
</dbReference>
<feature type="region of interest" description="Disordered" evidence="7">
    <location>
        <begin position="317"/>
        <end position="367"/>
    </location>
</feature>
<comment type="caution">
    <text evidence="10">The sequence shown here is derived from an EMBL/GenBank/DDBJ whole genome shotgun (WGS) entry which is preliminary data.</text>
</comment>
<reference evidence="10 11" key="1">
    <citation type="journal article" date="2014" name="Antonie Van Leeuwenhoek">
        <title>Hyphomonas beringensis sp. nov. and Hyphomonas chukchiensis sp. nov., isolated from surface seawater of the Bering Sea and Chukchi Sea.</title>
        <authorList>
            <person name="Li C."/>
            <person name="Lai Q."/>
            <person name="Li G."/>
            <person name="Dong C."/>
            <person name="Wang J."/>
            <person name="Liao Y."/>
            <person name="Shao Z."/>
        </authorList>
    </citation>
    <scope>NUCLEOTIDE SEQUENCE [LARGE SCALE GENOMIC DNA]</scope>
    <source>
        <strain evidence="10 11">PS728</strain>
    </source>
</reference>
<evidence type="ECO:0000256" key="5">
    <source>
        <dbReference type="ARBA" id="ARBA00023180"/>
    </source>
</evidence>
<feature type="compositionally biased region" description="Acidic residues" evidence="7">
    <location>
        <begin position="356"/>
        <end position="367"/>
    </location>
</feature>
<dbReference type="FunFam" id="2.40.10.10:FF:000054">
    <property type="entry name" value="Complement C1r subcomponent"/>
    <property type="match status" value="1"/>
</dbReference>
<dbReference type="Pfam" id="PF00089">
    <property type="entry name" value="Trypsin"/>
    <property type="match status" value="1"/>
</dbReference>
<evidence type="ECO:0000313" key="11">
    <source>
        <dbReference type="Proteomes" id="UP000027100"/>
    </source>
</evidence>
<dbReference type="Gene3D" id="2.40.10.10">
    <property type="entry name" value="Trypsin-like serine proteases"/>
    <property type="match status" value="2"/>
</dbReference>
<dbReference type="SMART" id="SM00020">
    <property type="entry name" value="Tryp_SPc"/>
    <property type="match status" value="1"/>
</dbReference>
<dbReference type="PANTHER" id="PTHR24253:SF153">
    <property type="entry name" value="SERINE PROTEASE HEPSIN"/>
    <property type="match status" value="1"/>
</dbReference>
<organism evidence="10 11">
    <name type="scientific">Hyphomonas polymorpha PS728</name>
    <dbReference type="NCBI Taxonomy" id="1280954"/>
    <lineage>
        <taxon>Bacteria</taxon>
        <taxon>Pseudomonadati</taxon>
        <taxon>Pseudomonadota</taxon>
        <taxon>Alphaproteobacteria</taxon>
        <taxon>Hyphomonadales</taxon>
        <taxon>Hyphomonadaceae</taxon>
        <taxon>Hyphomonas</taxon>
    </lineage>
</organism>